<comment type="subunit">
    <text evidence="1">Component of the heptameric LSM1-LSM7 complex, which consists of LSM1, LSM2, LSM3, LSM4, LSM5, LSM6 and LSM7. Component of the heptameric LSM2-LSM8 complex, which consists of LSM2, LSM3, LSM4, LSM5, LSM6, LSM7 and LSM8. The LSm subunits form a seven-membered ring structure with a doughnut shape.</text>
</comment>
<dbReference type="GeneID" id="34609324"/>
<dbReference type="CDD" id="cd06168">
    <property type="entry name" value="LSMD1"/>
    <property type="match status" value="1"/>
</dbReference>
<sequence length="110" mass="12383">MDASKATRYLESLLGQTLRVHTTDTRMFVGIFKCTDADRNIILASTYEYRFPPPSAVQEAASAADNQSSSFKMNMTSRLIGLVVVPGQHITRIEVEETAEQARFRQKLEK</sequence>
<protein>
    <recommendedName>
        <fullName evidence="2">Sm domain-containing protein</fullName>
    </recommendedName>
</protein>
<dbReference type="OrthoDB" id="368909at2759"/>
<dbReference type="InterPro" id="IPR010920">
    <property type="entry name" value="LSM_dom_sf"/>
</dbReference>
<dbReference type="Pfam" id="PF01423">
    <property type="entry name" value="LSM"/>
    <property type="match status" value="1"/>
</dbReference>
<organism evidence="3 4">
    <name type="scientific">Penicilliopsis zonata CBS 506.65</name>
    <dbReference type="NCBI Taxonomy" id="1073090"/>
    <lineage>
        <taxon>Eukaryota</taxon>
        <taxon>Fungi</taxon>
        <taxon>Dikarya</taxon>
        <taxon>Ascomycota</taxon>
        <taxon>Pezizomycotina</taxon>
        <taxon>Eurotiomycetes</taxon>
        <taxon>Eurotiomycetidae</taxon>
        <taxon>Eurotiales</taxon>
        <taxon>Aspergillaceae</taxon>
        <taxon>Penicilliopsis</taxon>
    </lineage>
</organism>
<dbReference type="PANTHER" id="PTHR10701">
    <property type="entry name" value="SMALL NUCLEAR RIBONUCLEOPROTEIN-ASSOCIATED PROTEIN B AND N"/>
    <property type="match status" value="1"/>
</dbReference>
<keyword evidence="4" id="KW-1185">Reference proteome</keyword>
<dbReference type="PANTHER" id="PTHR10701:SF5">
    <property type="entry name" value="N-ALPHA-ACETYLTRANSFERASE 38, NATC AUXILIARY SUBUNIT"/>
    <property type="match status" value="1"/>
</dbReference>
<dbReference type="InterPro" id="IPR050914">
    <property type="entry name" value="snRNP_SmB/NAA38-like"/>
</dbReference>
<feature type="domain" description="Sm" evidence="2">
    <location>
        <begin position="8"/>
        <end position="95"/>
    </location>
</feature>
<dbReference type="GO" id="GO:0031417">
    <property type="term" value="C:NatC complex"/>
    <property type="evidence" value="ECO:0007669"/>
    <property type="project" value="InterPro"/>
</dbReference>
<dbReference type="SMART" id="SM00651">
    <property type="entry name" value="Sm"/>
    <property type="match status" value="1"/>
</dbReference>
<dbReference type="STRING" id="1073090.A0A1L9SIC6"/>
<dbReference type="Gene3D" id="2.30.30.100">
    <property type="match status" value="1"/>
</dbReference>
<dbReference type="AlphaFoldDB" id="A0A1L9SIC6"/>
<evidence type="ECO:0000313" key="3">
    <source>
        <dbReference type="EMBL" id="OJJ46948.1"/>
    </source>
</evidence>
<dbReference type="InterPro" id="IPR034110">
    <property type="entry name" value="LSMD1_Sm"/>
</dbReference>
<evidence type="ECO:0000256" key="1">
    <source>
        <dbReference type="ARBA" id="ARBA00025892"/>
    </source>
</evidence>
<dbReference type="VEuPathDB" id="FungiDB:ASPZODRAFT_131864"/>
<evidence type="ECO:0000259" key="2">
    <source>
        <dbReference type="SMART" id="SM00651"/>
    </source>
</evidence>
<dbReference type="InterPro" id="IPR001163">
    <property type="entry name" value="Sm_dom_euk/arc"/>
</dbReference>
<dbReference type="Proteomes" id="UP000184188">
    <property type="component" value="Unassembled WGS sequence"/>
</dbReference>
<proteinExistence type="predicted"/>
<name>A0A1L9SIC6_9EURO</name>
<accession>A0A1L9SIC6</accession>
<reference evidence="4" key="1">
    <citation type="journal article" date="2017" name="Genome Biol.">
        <title>Comparative genomics reveals high biological diversity and specific adaptations in the industrially and medically important fungal genus Aspergillus.</title>
        <authorList>
            <person name="de Vries R.P."/>
            <person name="Riley R."/>
            <person name="Wiebenga A."/>
            <person name="Aguilar-Osorio G."/>
            <person name="Amillis S."/>
            <person name="Uchima C.A."/>
            <person name="Anderluh G."/>
            <person name="Asadollahi M."/>
            <person name="Askin M."/>
            <person name="Barry K."/>
            <person name="Battaglia E."/>
            <person name="Bayram O."/>
            <person name="Benocci T."/>
            <person name="Braus-Stromeyer S.A."/>
            <person name="Caldana C."/>
            <person name="Canovas D."/>
            <person name="Cerqueira G.C."/>
            <person name="Chen F."/>
            <person name="Chen W."/>
            <person name="Choi C."/>
            <person name="Clum A."/>
            <person name="Dos Santos R.A."/>
            <person name="Damasio A.R."/>
            <person name="Diallinas G."/>
            <person name="Emri T."/>
            <person name="Fekete E."/>
            <person name="Flipphi M."/>
            <person name="Freyberg S."/>
            <person name="Gallo A."/>
            <person name="Gournas C."/>
            <person name="Habgood R."/>
            <person name="Hainaut M."/>
            <person name="Harispe M.L."/>
            <person name="Henrissat B."/>
            <person name="Hilden K.S."/>
            <person name="Hope R."/>
            <person name="Hossain A."/>
            <person name="Karabika E."/>
            <person name="Karaffa L."/>
            <person name="Karanyi Z."/>
            <person name="Krasevec N."/>
            <person name="Kuo A."/>
            <person name="Kusch H."/>
            <person name="LaButti K."/>
            <person name="Lagendijk E.L."/>
            <person name="Lapidus A."/>
            <person name="Levasseur A."/>
            <person name="Lindquist E."/>
            <person name="Lipzen A."/>
            <person name="Logrieco A.F."/>
            <person name="MacCabe A."/>
            <person name="Maekelae M.R."/>
            <person name="Malavazi I."/>
            <person name="Melin P."/>
            <person name="Meyer V."/>
            <person name="Mielnichuk N."/>
            <person name="Miskei M."/>
            <person name="Molnar A.P."/>
            <person name="Mule G."/>
            <person name="Ngan C.Y."/>
            <person name="Orejas M."/>
            <person name="Orosz E."/>
            <person name="Ouedraogo J.P."/>
            <person name="Overkamp K.M."/>
            <person name="Park H.-S."/>
            <person name="Perrone G."/>
            <person name="Piumi F."/>
            <person name="Punt P.J."/>
            <person name="Ram A.F."/>
            <person name="Ramon A."/>
            <person name="Rauscher S."/>
            <person name="Record E."/>
            <person name="Riano-Pachon D.M."/>
            <person name="Robert V."/>
            <person name="Roehrig J."/>
            <person name="Ruller R."/>
            <person name="Salamov A."/>
            <person name="Salih N.S."/>
            <person name="Samson R.A."/>
            <person name="Sandor E."/>
            <person name="Sanguinetti M."/>
            <person name="Schuetze T."/>
            <person name="Sepcic K."/>
            <person name="Shelest E."/>
            <person name="Sherlock G."/>
            <person name="Sophianopoulou V."/>
            <person name="Squina F.M."/>
            <person name="Sun H."/>
            <person name="Susca A."/>
            <person name="Todd R.B."/>
            <person name="Tsang A."/>
            <person name="Unkles S.E."/>
            <person name="van de Wiele N."/>
            <person name="van Rossen-Uffink D."/>
            <person name="Oliveira J.V."/>
            <person name="Vesth T.C."/>
            <person name="Visser J."/>
            <person name="Yu J.-H."/>
            <person name="Zhou M."/>
            <person name="Andersen M.R."/>
            <person name="Archer D.B."/>
            <person name="Baker S.E."/>
            <person name="Benoit I."/>
            <person name="Brakhage A.A."/>
            <person name="Braus G.H."/>
            <person name="Fischer R."/>
            <person name="Frisvad J.C."/>
            <person name="Goldman G.H."/>
            <person name="Houbraken J."/>
            <person name="Oakley B."/>
            <person name="Pocsi I."/>
            <person name="Scazzocchio C."/>
            <person name="Seiboth B."/>
            <person name="vanKuyk P.A."/>
            <person name="Wortman J."/>
            <person name="Dyer P.S."/>
            <person name="Grigoriev I.V."/>
        </authorList>
    </citation>
    <scope>NUCLEOTIDE SEQUENCE [LARGE SCALE GENOMIC DNA]</scope>
    <source>
        <strain evidence="4">CBS 506.65</strain>
    </source>
</reference>
<dbReference type="RefSeq" id="XP_022581458.1">
    <property type="nucleotide sequence ID" value="XM_022722859.1"/>
</dbReference>
<evidence type="ECO:0000313" key="4">
    <source>
        <dbReference type="Proteomes" id="UP000184188"/>
    </source>
</evidence>
<gene>
    <name evidence="3" type="ORF">ASPZODRAFT_131864</name>
</gene>
<dbReference type="EMBL" id="KV878341">
    <property type="protein sequence ID" value="OJJ46948.1"/>
    <property type="molecule type" value="Genomic_DNA"/>
</dbReference>
<dbReference type="SUPFAM" id="SSF50182">
    <property type="entry name" value="Sm-like ribonucleoproteins"/>
    <property type="match status" value="1"/>
</dbReference>